<dbReference type="Proteomes" id="UP001500124">
    <property type="component" value="Unassembled WGS sequence"/>
</dbReference>
<gene>
    <name evidence="1" type="ORF">GCM10023336_55630</name>
</gene>
<comment type="caution">
    <text evidence="1">The sequence shown here is derived from an EMBL/GenBank/DDBJ whole genome shotgun (WGS) entry which is preliminary data.</text>
</comment>
<proteinExistence type="predicted"/>
<protein>
    <submittedName>
        <fullName evidence="1">Uncharacterized protein</fullName>
    </submittedName>
</protein>
<name>A0ABP9L3T1_9ACTN</name>
<organism evidence="1 2">
    <name type="scientific">Streptomyces similanensis</name>
    <dbReference type="NCBI Taxonomy" id="1274988"/>
    <lineage>
        <taxon>Bacteria</taxon>
        <taxon>Bacillati</taxon>
        <taxon>Actinomycetota</taxon>
        <taxon>Actinomycetes</taxon>
        <taxon>Kitasatosporales</taxon>
        <taxon>Streptomycetaceae</taxon>
        <taxon>Streptomyces</taxon>
    </lineage>
</organism>
<accession>A0ABP9L3T1</accession>
<reference evidence="2" key="1">
    <citation type="journal article" date="2019" name="Int. J. Syst. Evol. Microbiol.">
        <title>The Global Catalogue of Microorganisms (GCM) 10K type strain sequencing project: providing services to taxonomists for standard genome sequencing and annotation.</title>
        <authorList>
            <consortium name="The Broad Institute Genomics Platform"/>
            <consortium name="The Broad Institute Genome Sequencing Center for Infectious Disease"/>
            <person name="Wu L."/>
            <person name="Ma J."/>
        </authorList>
    </citation>
    <scope>NUCLEOTIDE SEQUENCE [LARGE SCALE GENOMIC DNA]</scope>
    <source>
        <strain evidence="2">JCM 18410</strain>
    </source>
</reference>
<dbReference type="RefSeq" id="WP_345670803.1">
    <property type="nucleotide sequence ID" value="NZ_BAABKC010000087.1"/>
</dbReference>
<keyword evidence="2" id="KW-1185">Reference proteome</keyword>
<sequence>MTQQYKDLDEQPEAVRALAGRTIRVTEALSGIPNSRPYLFRITEVQMTPDPASNIVHVTGDRLRMDGTPAIRKGGPVTGVVICLLDDWPEILGLPALPPREWVREAVGLPGYAEHQRTGMAARIVDLGAAYRVTVGDVTAAQAMPGELVARRVAEALAEEGVRLDRHADGRTLRVRYEGGRRPVLLTPEG</sequence>
<dbReference type="EMBL" id="BAABKC010000087">
    <property type="protein sequence ID" value="GAA5070468.1"/>
    <property type="molecule type" value="Genomic_DNA"/>
</dbReference>
<evidence type="ECO:0000313" key="1">
    <source>
        <dbReference type="EMBL" id="GAA5070468.1"/>
    </source>
</evidence>
<evidence type="ECO:0000313" key="2">
    <source>
        <dbReference type="Proteomes" id="UP001500124"/>
    </source>
</evidence>